<feature type="transmembrane region" description="Helical" evidence="5">
    <location>
        <begin position="81"/>
        <end position="102"/>
    </location>
</feature>
<comment type="subcellular location">
    <subcellularLocation>
        <location evidence="1">Membrane</location>
        <topology evidence="1">Multi-pass membrane protein</topology>
    </subcellularLocation>
</comment>
<evidence type="ECO:0000256" key="3">
    <source>
        <dbReference type="ARBA" id="ARBA00022989"/>
    </source>
</evidence>
<evidence type="ECO:0000313" key="6">
    <source>
        <dbReference type="EMBL" id="ACA85805.1"/>
    </source>
</evidence>
<keyword evidence="7" id="KW-1185">Reference proteome</keyword>
<proteinExistence type="predicted"/>
<evidence type="ECO:0000256" key="5">
    <source>
        <dbReference type="SAM" id="Phobius"/>
    </source>
</evidence>
<keyword evidence="2 5" id="KW-0812">Transmembrane</keyword>
<evidence type="ECO:0000256" key="4">
    <source>
        <dbReference type="ARBA" id="ARBA00023136"/>
    </source>
</evidence>
<organism evidence="6 7">
    <name type="scientific">Shewanella woodyi (strain ATCC 51908 / MS32)</name>
    <dbReference type="NCBI Taxonomy" id="392500"/>
    <lineage>
        <taxon>Bacteria</taxon>
        <taxon>Pseudomonadati</taxon>
        <taxon>Pseudomonadota</taxon>
        <taxon>Gammaproteobacteria</taxon>
        <taxon>Alteromonadales</taxon>
        <taxon>Shewanellaceae</taxon>
        <taxon>Shewanella</taxon>
    </lineage>
</organism>
<protein>
    <submittedName>
        <fullName evidence="6">DoxX family protein</fullName>
    </submittedName>
</protein>
<dbReference type="STRING" id="392500.Swoo_1517"/>
<dbReference type="KEGG" id="swd:Swoo_1517"/>
<evidence type="ECO:0000313" key="7">
    <source>
        <dbReference type="Proteomes" id="UP000002168"/>
    </source>
</evidence>
<keyword evidence="3 5" id="KW-1133">Transmembrane helix</keyword>
<sequence length="138" mass="15184">MRVDDMKDKIALNAALLTSGRVLLALYFLLPGIMKFVSWEMHITLMAKHNMVMIPQLLAIAGVFQISAAIALILNRYTFIVSLMLAGLVLVINVSLHDFWNYGGVEAAHEMQNFIKNLGIFAGLLVLAGHSRCAAQAE</sequence>
<evidence type="ECO:0000256" key="2">
    <source>
        <dbReference type="ARBA" id="ARBA00022692"/>
    </source>
</evidence>
<keyword evidence="4 5" id="KW-0472">Membrane</keyword>
<accession>B1KKG5</accession>
<name>B1KKG5_SHEWM</name>
<dbReference type="Pfam" id="PF07681">
    <property type="entry name" value="DoxX"/>
    <property type="match status" value="1"/>
</dbReference>
<reference evidence="6 7" key="1">
    <citation type="submission" date="2008-02" db="EMBL/GenBank/DDBJ databases">
        <title>Complete sequence of Shewanella woodyi ATCC 51908.</title>
        <authorList>
            <consortium name="US DOE Joint Genome Institute"/>
            <person name="Copeland A."/>
            <person name="Lucas S."/>
            <person name="Lapidus A."/>
            <person name="Glavina del Rio T."/>
            <person name="Dalin E."/>
            <person name="Tice H."/>
            <person name="Bruce D."/>
            <person name="Goodwin L."/>
            <person name="Pitluck S."/>
            <person name="Sims D."/>
            <person name="Brettin T."/>
            <person name="Detter J.C."/>
            <person name="Han C."/>
            <person name="Kuske C.R."/>
            <person name="Schmutz J."/>
            <person name="Larimer F."/>
            <person name="Land M."/>
            <person name="Hauser L."/>
            <person name="Kyrpides N."/>
            <person name="Lykidis A."/>
            <person name="Zhao J.-S."/>
            <person name="Richardson P."/>
        </authorList>
    </citation>
    <scope>NUCLEOTIDE SEQUENCE [LARGE SCALE GENOMIC DNA]</scope>
    <source>
        <strain evidence="7">ATCC 51908 / MS32</strain>
    </source>
</reference>
<feature type="transmembrane region" description="Helical" evidence="5">
    <location>
        <begin position="53"/>
        <end position="74"/>
    </location>
</feature>
<dbReference type="InterPro" id="IPR032808">
    <property type="entry name" value="DoxX"/>
</dbReference>
<dbReference type="HOGENOM" id="CLU_058421_8_1_6"/>
<dbReference type="GO" id="GO:0016020">
    <property type="term" value="C:membrane"/>
    <property type="evidence" value="ECO:0007669"/>
    <property type="project" value="UniProtKB-SubCell"/>
</dbReference>
<dbReference type="eggNOG" id="COG2259">
    <property type="taxonomic scope" value="Bacteria"/>
</dbReference>
<gene>
    <name evidence="6" type="ordered locus">Swoo_1517</name>
</gene>
<dbReference type="Proteomes" id="UP000002168">
    <property type="component" value="Chromosome"/>
</dbReference>
<dbReference type="AlphaFoldDB" id="B1KKG5"/>
<evidence type="ECO:0000256" key="1">
    <source>
        <dbReference type="ARBA" id="ARBA00004141"/>
    </source>
</evidence>
<feature type="transmembrane region" description="Helical" evidence="5">
    <location>
        <begin position="12"/>
        <end position="33"/>
    </location>
</feature>
<dbReference type="EMBL" id="CP000961">
    <property type="protein sequence ID" value="ACA85805.1"/>
    <property type="molecule type" value="Genomic_DNA"/>
</dbReference>